<dbReference type="InterPro" id="IPR011701">
    <property type="entry name" value="MFS"/>
</dbReference>
<evidence type="ECO:0000313" key="7">
    <source>
        <dbReference type="EMBL" id="MCQ4082306.1"/>
    </source>
</evidence>
<organism evidence="7 8">
    <name type="scientific">Streptomyces humicola</name>
    <dbReference type="NCBI Taxonomy" id="2953240"/>
    <lineage>
        <taxon>Bacteria</taxon>
        <taxon>Bacillati</taxon>
        <taxon>Actinomycetota</taxon>
        <taxon>Actinomycetes</taxon>
        <taxon>Kitasatosporales</taxon>
        <taxon>Streptomycetaceae</taxon>
        <taxon>Streptomyces</taxon>
    </lineage>
</organism>
<evidence type="ECO:0000259" key="6">
    <source>
        <dbReference type="PROSITE" id="PS50850"/>
    </source>
</evidence>
<dbReference type="PROSITE" id="PS50850">
    <property type="entry name" value="MFS"/>
    <property type="match status" value="1"/>
</dbReference>
<evidence type="ECO:0000256" key="1">
    <source>
        <dbReference type="ARBA" id="ARBA00004651"/>
    </source>
</evidence>
<comment type="caution">
    <text evidence="7">The sequence shown here is derived from an EMBL/GenBank/DDBJ whole genome shotgun (WGS) entry which is preliminary data.</text>
</comment>
<accession>A0ABT1PX96</accession>
<feature type="transmembrane region" description="Helical" evidence="5">
    <location>
        <begin position="93"/>
        <end position="112"/>
    </location>
</feature>
<reference evidence="7" key="1">
    <citation type="submission" date="2022-06" db="EMBL/GenBank/DDBJ databases">
        <title>Draft genome sequence of Streptomyces sp. RB6PN25 isolated from peat swamp forest in Thailand.</title>
        <authorList>
            <person name="Duangmal K."/>
            <person name="Klaysubun C."/>
        </authorList>
    </citation>
    <scope>NUCLEOTIDE SEQUENCE</scope>
    <source>
        <strain evidence="7">RB6PN25</strain>
    </source>
</reference>
<evidence type="ECO:0000256" key="5">
    <source>
        <dbReference type="SAM" id="Phobius"/>
    </source>
</evidence>
<evidence type="ECO:0000256" key="4">
    <source>
        <dbReference type="ARBA" id="ARBA00023136"/>
    </source>
</evidence>
<name>A0ABT1PX96_9ACTN</name>
<comment type="subcellular location">
    <subcellularLocation>
        <location evidence="1">Cell membrane</location>
        <topology evidence="1">Multi-pass membrane protein</topology>
    </subcellularLocation>
</comment>
<protein>
    <recommendedName>
        <fullName evidence="6">Major facilitator superfamily (MFS) profile domain-containing protein</fullName>
    </recommendedName>
</protein>
<dbReference type="Pfam" id="PF07690">
    <property type="entry name" value="MFS_1"/>
    <property type="match status" value="1"/>
</dbReference>
<dbReference type="Gene3D" id="1.20.1250.20">
    <property type="entry name" value="MFS general substrate transporter like domains"/>
    <property type="match status" value="1"/>
</dbReference>
<dbReference type="Proteomes" id="UP001057702">
    <property type="component" value="Unassembled WGS sequence"/>
</dbReference>
<feature type="domain" description="Major facilitator superfamily (MFS) profile" evidence="6">
    <location>
        <begin position="1"/>
        <end position="117"/>
    </location>
</feature>
<keyword evidence="4 5" id="KW-0472">Membrane</keyword>
<proteinExistence type="predicted"/>
<dbReference type="EMBL" id="JANFNG010000012">
    <property type="protein sequence ID" value="MCQ4082306.1"/>
    <property type="molecule type" value="Genomic_DNA"/>
</dbReference>
<dbReference type="SUPFAM" id="SSF103473">
    <property type="entry name" value="MFS general substrate transporter"/>
    <property type="match status" value="1"/>
</dbReference>
<dbReference type="InterPro" id="IPR036259">
    <property type="entry name" value="MFS_trans_sf"/>
</dbReference>
<keyword evidence="3 5" id="KW-1133">Transmembrane helix</keyword>
<gene>
    <name evidence="7" type="ORF">NGB36_17265</name>
</gene>
<keyword evidence="2 5" id="KW-0812">Transmembrane</keyword>
<sequence length="139" mass="13984">MDPRRVIAVGLVLLGLGMGLTGAAHGAVLIGLTVVLWTFAEITYASIANAYPGEFSPPHLRGRYRGADGIAHTLAGALGPAVGGFLYSFSAPVHWLTCAAAAVLGALLILGAKPGRQHTVLAGMPASTGAAEPVSELGS</sequence>
<evidence type="ECO:0000313" key="8">
    <source>
        <dbReference type="Proteomes" id="UP001057702"/>
    </source>
</evidence>
<evidence type="ECO:0000256" key="3">
    <source>
        <dbReference type="ARBA" id="ARBA00022989"/>
    </source>
</evidence>
<keyword evidence="8" id="KW-1185">Reference proteome</keyword>
<evidence type="ECO:0000256" key="2">
    <source>
        <dbReference type="ARBA" id="ARBA00022692"/>
    </source>
</evidence>
<dbReference type="InterPro" id="IPR020846">
    <property type="entry name" value="MFS_dom"/>
</dbReference>
<dbReference type="RefSeq" id="WP_255921208.1">
    <property type="nucleotide sequence ID" value="NZ_JANFNG010000012.1"/>
</dbReference>